<dbReference type="AlphaFoldDB" id="A0A8X7BG67"/>
<feature type="domain" description="ABC transmembrane type-1" evidence="6">
    <location>
        <begin position="340"/>
        <end position="446"/>
    </location>
</feature>
<dbReference type="PANTHER" id="PTHR24222:SF76">
    <property type="entry name" value="MYCOBACTIN IMPORT ATP-BINDING_PERMEASE PROTEIN IRTB"/>
    <property type="match status" value="1"/>
</dbReference>
<dbReference type="PROSITE" id="PS50929">
    <property type="entry name" value="ABC_TM1F"/>
    <property type="match status" value="1"/>
</dbReference>
<organism evidence="7 8">
    <name type="scientific">Trichonephila clavipes</name>
    <name type="common">Golden silk orbweaver</name>
    <name type="synonym">Nephila clavipes</name>
    <dbReference type="NCBI Taxonomy" id="2585209"/>
    <lineage>
        <taxon>Eukaryota</taxon>
        <taxon>Metazoa</taxon>
        <taxon>Ecdysozoa</taxon>
        <taxon>Arthropoda</taxon>
        <taxon>Chelicerata</taxon>
        <taxon>Arachnida</taxon>
        <taxon>Araneae</taxon>
        <taxon>Araneomorphae</taxon>
        <taxon>Entelegynae</taxon>
        <taxon>Araneoidea</taxon>
        <taxon>Nephilidae</taxon>
        <taxon>Trichonephila</taxon>
    </lineage>
</organism>
<evidence type="ECO:0000256" key="5">
    <source>
        <dbReference type="SAM" id="Phobius"/>
    </source>
</evidence>
<proteinExistence type="predicted"/>
<evidence type="ECO:0000256" key="3">
    <source>
        <dbReference type="ARBA" id="ARBA00022989"/>
    </source>
</evidence>
<evidence type="ECO:0000313" key="7">
    <source>
        <dbReference type="EMBL" id="GFY29359.1"/>
    </source>
</evidence>
<accession>A0A8X7BG67</accession>
<feature type="transmembrane region" description="Helical" evidence="5">
    <location>
        <begin position="357"/>
        <end position="377"/>
    </location>
</feature>
<dbReference type="PANTHER" id="PTHR24222">
    <property type="entry name" value="ABC TRANSPORTER B FAMILY"/>
    <property type="match status" value="1"/>
</dbReference>
<feature type="transmembrane region" description="Helical" evidence="5">
    <location>
        <begin position="102"/>
        <end position="124"/>
    </location>
</feature>
<evidence type="ECO:0000256" key="4">
    <source>
        <dbReference type="ARBA" id="ARBA00023136"/>
    </source>
</evidence>
<dbReference type="GO" id="GO:0003676">
    <property type="term" value="F:nucleic acid binding"/>
    <property type="evidence" value="ECO:0007669"/>
    <property type="project" value="InterPro"/>
</dbReference>
<dbReference type="GO" id="GO:0005524">
    <property type="term" value="F:ATP binding"/>
    <property type="evidence" value="ECO:0007669"/>
    <property type="project" value="InterPro"/>
</dbReference>
<keyword evidence="2 5" id="KW-0812">Transmembrane</keyword>
<protein>
    <submittedName>
        <fullName evidence="7">Multidrug resistance protein 2</fullName>
    </submittedName>
</protein>
<keyword evidence="4 5" id="KW-0472">Membrane</keyword>
<evidence type="ECO:0000313" key="8">
    <source>
        <dbReference type="Proteomes" id="UP000887159"/>
    </source>
</evidence>
<dbReference type="Pfam" id="PF00664">
    <property type="entry name" value="ABC_membrane"/>
    <property type="match status" value="1"/>
</dbReference>
<evidence type="ECO:0000256" key="2">
    <source>
        <dbReference type="ARBA" id="ARBA00022692"/>
    </source>
</evidence>
<dbReference type="Proteomes" id="UP000887159">
    <property type="component" value="Unassembled WGS sequence"/>
</dbReference>
<comment type="caution">
    <text evidence="7">The sequence shown here is derived from an EMBL/GenBank/DDBJ whole genome shotgun (WGS) entry which is preliminary data.</text>
</comment>
<dbReference type="Gene3D" id="1.20.1560.10">
    <property type="entry name" value="ABC transporter type 1, transmembrane domain"/>
    <property type="match status" value="2"/>
</dbReference>
<keyword evidence="8" id="KW-1185">Reference proteome</keyword>
<dbReference type="Pfam" id="PF25597">
    <property type="entry name" value="SH3_retrovirus"/>
    <property type="match status" value="1"/>
</dbReference>
<dbReference type="InterPro" id="IPR036397">
    <property type="entry name" value="RNaseH_sf"/>
</dbReference>
<comment type="subcellular location">
    <subcellularLocation>
        <location evidence="1">Membrane</location>
        <topology evidence="1">Multi-pass membrane protein</topology>
    </subcellularLocation>
</comment>
<dbReference type="InterPro" id="IPR057670">
    <property type="entry name" value="SH3_retrovirus"/>
</dbReference>
<sequence length="658" mass="76207">MFQDDVFEELVTYLTSMRTSFEKYFPEEQNTKMKLNSWIHNPFLPNLQKPESMSNEIYESLLEMSSDTKELFIKLRNHAENLEQLSVGYFSLFKYSGLWDKILMIIAILIASFSGMLWPIVCILSGQYLNHFVHHSRINMTEKLSSNFKMEAAGVECIQLVNKSDWNSWKENMKFLLMERGCCSFIEGTEPLLDETTATRRDKSEYKQQQDRALATIYYGIDEQYRTLVSSTTSPSKAWIILKEQFEPVSRASVIRLLDEFFFIKFNSDTESIAVFIARIWKMVERLKNVRHPLNDTYCAFQAIGTLSPEFQGIVQILYRWPDKDFKLDRIEIELIAEENRLKHDLNKIEDGIGEKVGFCISFLSSAIFCLACALYYGWKLSLVMLSITPIMALAMALISRAQAALSYEESKTYGAAGAVVEEALSSIRTVMAFGGELKEIQRILEEEEIGLYAACFKNHRISVVRCRTSSRRLIPSIFQLIRYHKRAERFLNNKVVNIRIDNGLEFIHKEFCKFFDSQGIEMERTNTYSPEMNGLRNKLNMKAKKGMVGYAMQTKGYRVWIPEEEKVIKTCNVSFNESVNGEAVLGLNNKSEYTPLITKESESDEYESETEISEDEIPCENLTKAVPRPDGTRVDIYYGFRGRFLRLRSYLDVEKYC</sequence>
<dbReference type="GO" id="GO:0005886">
    <property type="term" value="C:plasma membrane"/>
    <property type="evidence" value="ECO:0007669"/>
    <property type="project" value="TreeGrafter"/>
</dbReference>
<dbReference type="InterPro" id="IPR036640">
    <property type="entry name" value="ABC1_TM_sf"/>
</dbReference>
<dbReference type="SUPFAM" id="SSF53098">
    <property type="entry name" value="Ribonuclease H-like"/>
    <property type="match status" value="1"/>
</dbReference>
<dbReference type="InterPro" id="IPR039421">
    <property type="entry name" value="Type_1_exporter"/>
</dbReference>
<dbReference type="EMBL" id="BMAU01021387">
    <property type="protein sequence ID" value="GFY29359.1"/>
    <property type="molecule type" value="Genomic_DNA"/>
</dbReference>
<evidence type="ECO:0000259" key="6">
    <source>
        <dbReference type="PROSITE" id="PS50929"/>
    </source>
</evidence>
<gene>
    <name evidence="7" type="primary">PGY2</name>
    <name evidence="7" type="ORF">TNCV_4724871</name>
</gene>
<dbReference type="GO" id="GO:0140359">
    <property type="term" value="F:ABC-type transporter activity"/>
    <property type="evidence" value="ECO:0007669"/>
    <property type="project" value="InterPro"/>
</dbReference>
<keyword evidence="3 5" id="KW-1133">Transmembrane helix</keyword>
<dbReference type="SUPFAM" id="SSF90123">
    <property type="entry name" value="ABC transporter transmembrane region"/>
    <property type="match status" value="1"/>
</dbReference>
<reference evidence="7" key="1">
    <citation type="submission" date="2020-08" db="EMBL/GenBank/DDBJ databases">
        <title>Multicomponent nature underlies the extraordinary mechanical properties of spider dragline silk.</title>
        <authorList>
            <person name="Kono N."/>
            <person name="Nakamura H."/>
            <person name="Mori M."/>
            <person name="Yoshida Y."/>
            <person name="Ohtoshi R."/>
            <person name="Malay A.D."/>
            <person name="Moran D.A.P."/>
            <person name="Tomita M."/>
            <person name="Numata K."/>
            <person name="Arakawa K."/>
        </authorList>
    </citation>
    <scope>NUCLEOTIDE SEQUENCE</scope>
</reference>
<name>A0A8X7BG67_TRICX</name>
<dbReference type="InterPro" id="IPR012337">
    <property type="entry name" value="RNaseH-like_sf"/>
</dbReference>
<evidence type="ECO:0000256" key="1">
    <source>
        <dbReference type="ARBA" id="ARBA00004141"/>
    </source>
</evidence>
<dbReference type="Gene3D" id="3.30.420.10">
    <property type="entry name" value="Ribonuclease H-like superfamily/Ribonuclease H"/>
    <property type="match status" value="1"/>
</dbReference>
<dbReference type="InterPro" id="IPR011527">
    <property type="entry name" value="ABC1_TM_dom"/>
</dbReference>